<organism evidence="2 3">
    <name type="scientific">Aquilutibacter rugosus</name>
    <dbReference type="NCBI Taxonomy" id="3115820"/>
    <lineage>
        <taxon>Bacteria</taxon>
        <taxon>Pseudomonadati</taxon>
        <taxon>Pseudomonadota</taxon>
        <taxon>Gammaproteobacteria</taxon>
        <taxon>Lysobacterales</taxon>
        <taxon>Lysobacteraceae</taxon>
        <taxon>Aquilutibacter</taxon>
    </lineage>
</organism>
<dbReference type="InterPro" id="IPR001041">
    <property type="entry name" value="2Fe-2S_ferredoxin-type"/>
</dbReference>
<keyword evidence="3" id="KW-1185">Reference proteome</keyword>
<dbReference type="InterPro" id="IPR036010">
    <property type="entry name" value="2Fe-2S_ferredoxin-like_sf"/>
</dbReference>
<evidence type="ECO:0000313" key="2">
    <source>
        <dbReference type="EMBL" id="MEF2155977.1"/>
    </source>
</evidence>
<evidence type="ECO:0000313" key="3">
    <source>
        <dbReference type="Proteomes" id="UP001356170"/>
    </source>
</evidence>
<evidence type="ECO:0000259" key="1">
    <source>
        <dbReference type="PROSITE" id="PS51085"/>
    </source>
</evidence>
<sequence length="101" mass="11225">MRIYTLDTSFELRDGETLLEGLLRTGHQIDYQCRSGFCGTCRVKFTTGLVDYPEPPLAFVGFDEVLPCCCRVLEPLTVDVELQPADDRESLSFTATAATPT</sequence>
<dbReference type="NCBIfam" id="NF007985">
    <property type="entry name" value="PRK10713.1"/>
    <property type="match status" value="1"/>
</dbReference>
<feature type="domain" description="2Fe-2S ferredoxin-type" evidence="1">
    <location>
        <begin position="1"/>
        <end position="86"/>
    </location>
</feature>
<dbReference type="InterPro" id="IPR006058">
    <property type="entry name" value="2Fe2S_fd_BS"/>
</dbReference>
<dbReference type="InterPro" id="IPR012675">
    <property type="entry name" value="Beta-grasp_dom_sf"/>
</dbReference>
<dbReference type="PROSITE" id="PS00197">
    <property type="entry name" value="2FE2S_FER_1"/>
    <property type="match status" value="1"/>
</dbReference>
<dbReference type="SUPFAM" id="SSF54292">
    <property type="entry name" value="2Fe-2S ferredoxin-like"/>
    <property type="match status" value="1"/>
</dbReference>
<protein>
    <submittedName>
        <fullName evidence="2">Class I ribonucleotide reductase maintenance protein YfaE</fullName>
    </submittedName>
</protein>
<reference evidence="2 3" key="1">
    <citation type="submission" date="2024-01" db="EMBL/GenBank/DDBJ databases">
        <title>Novel species of the genus Luteimonas isolated from rivers.</title>
        <authorList>
            <person name="Lu H."/>
        </authorList>
    </citation>
    <scope>NUCLEOTIDE SEQUENCE [LARGE SCALE GENOMIC DNA]</scope>
    <source>
        <strain evidence="2 3">FXH3W</strain>
    </source>
</reference>
<dbReference type="Gene3D" id="3.10.20.30">
    <property type="match status" value="1"/>
</dbReference>
<dbReference type="CDD" id="cd00207">
    <property type="entry name" value="fer2"/>
    <property type="match status" value="1"/>
</dbReference>
<proteinExistence type="predicted"/>
<name>A0ABU7V2C2_9GAMM</name>
<gene>
    <name evidence="2" type="primary">yfaE</name>
    <name evidence="2" type="ORF">V3390_07000</name>
</gene>
<dbReference type="Proteomes" id="UP001356170">
    <property type="component" value="Unassembled WGS sequence"/>
</dbReference>
<accession>A0ABU7V2C2</accession>
<dbReference type="Pfam" id="PF00111">
    <property type="entry name" value="Fer2"/>
    <property type="match status" value="1"/>
</dbReference>
<dbReference type="RefSeq" id="WP_331703920.1">
    <property type="nucleotide sequence ID" value="NZ_JAZHBO010000002.1"/>
</dbReference>
<comment type="caution">
    <text evidence="2">The sequence shown here is derived from an EMBL/GenBank/DDBJ whole genome shotgun (WGS) entry which is preliminary data.</text>
</comment>
<dbReference type="PROSITE" id="PS51085">
    <property type="entry name" value="2FE2S_FER_2"/>
    <property type="match status" value="1"/>
</dbReference>
<dbReference type="EMBL" id="JAZHBO010000002">
    <property type="protein sequence ID" value="MEF2155977.1"/>
    <property type="molecule type" value="Genomic_DNA"/>
</dbReference>